<keyword evidence="6" id="KW-0378">Hydrolase</keyword>
<protein>
    <submittedName>
        <fullName evidence="13">Membrane-associated zinc metalloprotease</fullName>
    </submittedName>
</protein>
<dbReference type="PANTHER" id="PTHR42837">
    <property type="entry name" value="REGULATOR OF SIGMA-E PROTEASE RSEP"/>
    <property type="match status" value="1"/>
</dbReference>
<dbReference type="InterPro" id="IPR008915">
    <property type="entry name" value="Peptidase_M50"/>
</dbReference>
<proteinExistence type="inferred from homology"/>
<name>A0A0G1HG00_UNCKA</name>
<evidence type="ECO:0000313" key="14">
    <source>
        <dbReference type="Proteomes" id="UP000034128"/>
    </source>
</evidence>
<sequence length="377" mass="40972">MLTLLVFILILSVLVLVHELGHFISARKMGVRVEEFGFGIPPRLWGRKFGDTVYSINAFPFGGFVKVAGEDAGEIVDQADPGAFFNKSPYKRLLILVSGVLMNVTLAISIFYVFFAVNNFKTSSLPLLYDYNFKYGQTLKNSTVIFGFEEGSVAKEAGVRPGESIYAVDGKRVFNVYDVRYQIKDKSGQQITLQLLDTRRLSASTRDVNVVPTADVSGNGYLGVALAASVVLDYGSSAFNRLTSGFQHALNILDYSTTTFSQLVGSSVAQKSVEPVSAGVSGPVGIFAIVGVILDYKGTDALLGILDFIAILSLSLAFVNILPLPALDGGRIAFVLYEIVTRRKPSQKFETSVHKWGMAFLIGLTVLITAKDVVNLF</sequence>
<evidence type="ECO:0000256" key="8">
    <source>
        <dbReference type="ARBA" id="ARBA00022989"/>
    </source>
</evidence>
<evidence type="ECO:0000256" key="11">
    <source>
        <dbReference type="SAM" id="Phobius"/>
    </source>
</evidence>
<evidence type="ECO:0000256" key="1">
    <source>
        <dbReference type="ARBA" id="ARBA00001947"/>
    </source>
</evidence>
<evidence type="ECO:0000256" key="10">
    <source>
        <dbReference type="ARBA" id="ARBA00023136"/>
    </source>
</evidence>
<feature type="transmembrane region" description="Helical" evidence="11">
    <location>
        <begin position="301"/>
        <end position="322"/>
    </location>
</feature>
<keyword evidence="5 11" id="KW-0812">Transmembrane</keyword>
<feature type="domain" description="Peptidase M50" evidence="12">
    <location>
        <begin position="7"/>
        <end position="363"/>
    </location>
</feature>
<evidence type="ECO:0000256" key="6">
    <source>
        <dbReference type="ARBA" id="ARBA00022801"/>
    </source>
</evidence>
<comment type="caution">
    <text evidence="13">The sequence shown here is derived from an EMBL/GenBank/DDBJ whole genome shotgun (WGS) entry which is preliminary data.</text>
</comment>
<evidence type="ECO:0000256" key="2">
    <source>
        <dbReference type="ARBA" id="ARBA00004141"/>
    </source>
</evidence>
<dbReference type="PANTHER" id="PTHR42837:SF2">
    <property type="entry name" value="MEMBRANE METALLOPROTEASE ARASP2, CHLOROPLASTIC-RELATED"/>
    <property type="match status" value="1"/>
</dbReference>
<dbReference type="Gene3D" id="2.30.42.10">
    <property type="match status" value="1"/>
</dbReference>
<dbReference type="InterPro" id="IPR036034">
    <property type="entry name" value="PDZ_sf"/>
</dbReference>
<keyword evidence="4 13" id="KW-0645">Protease</keyword>
<keyword evidence="9 13" id="KW-0482">Metalloprotease</keyword>
<dbReference type="STRING" id="1619110.UW36_C0005G0017"/>
<evidence type="ECO:0000256" key="9">
    <source>
        <dbReference type="ARBA" id="ARBA00023049"/>
    </source>
</evidence>
<dbReference type="GO" id="GO:0006508">
    <property type="term" value="P:proteolysis"/>
    <property type="evidence" value="ECO:0007669"/>
    <property type="project" value="UniProtKB-KW"/>
</dbReference>
<reference evidence="13" key="1">
    <citation type="journal article" date="2015" name="Nature">
        <title>rRNA introns, odd ribosomes, and small enigmatic genomes across a large radiation of phyla.</title>
        <authorList>
            <person name="Brown C.T."/>
            <person name="Hug L.A."/>
            <person name="Thomas B.C."/>
            <person name="Sharon I."/>
            <person name="Castelle C.J."/>
            <person name="Singh A."/>
            <person name="Wilkins M.J."/>
            <person name="Williams K.H."/>
            <person name="Banfield J.F."/>
        </authorList>
    </citation>
    <scope>NUCLEOTIDE SEQUENCE [LARGE SCALE GENOMIC DNA]</scope>
</reference>
<dbReference type="GO" id="GO:0004222">
    <property type="term" value="F:metalloendopeptidase activity"/>
    <property type="evidence" value="ECO:0007669"/>
    <property type="project" value="InterPro"/>
</dbReference>
<accession>A0A0G1HG00</accession>
<organism evidence="13 14">
    <name type="scientific">candidate division WWE3 bacterium GW2011_GWA2_44_16</name>
    <dbReference type="NCBI Taxonomy" id="1619110"/>
    <lineage>
        <taxon>Bacteria</taxon>
        <taxon>Katanobacteria</taxon>
    </lineage>
</organism>
<comment type="similarity">
    <text evidence="3">Belongs to the peptidase M50B family.</text>
</comment>
<dbReference type="EMBL" id="LCIA01000005">
    <property type="protein sequence ID" value="KKT45438.1"/>
    <property type="molecule type" value="Genomic_DNA"/>
</dbReference>
<keyword evidence="10 11" id="KW-0472">Membrane</keyword>
<dbReference type="Proteomes" id="UP000034128">
    <property type="component" value="Unassembled WGS sequence"/>
</dbReference>
<dbReference type="CDD" id="cd06163">
    <property type="entry name" value="S2P-M50_PDZ_RseP-like"/>
    <property type="match status" value="1"/>
</dbReference>
<feature type="transmembrane region" description="Helical" evidence="11">
    <location>
        <begin position="93"/>
        <end position="115"/>
    </location>
</feature>
<evidence type="ECO:0000259" key="12">
    <source>
        <dbReference type="Pfam" id="PF02163"/>
    </source>
</evidence>
<dbReference type="GO" id="GO:0016020">
    <property type="term" value="C:membrane"/>
    <property type="evidence" value="ECO:0007669"/>
    <property type="project" value="UniProtKB-SubCell"/>
</dbReference>
<evidence type="ECO:0000313" key="13">
    <source>
        <dbReference type="EMBL" id="KKT45438.1"/>
    </source>
</evidence>
<keyword evidence="8 11" id="KW-1133">Transmembrane helix</keyword>
<evidence type="ECO:0000256" key="3">
    <source>
        <dbReference type="ARBA" id="ARBA00007931"/>
    </source>
</evidence>
<evidence type="ECO:0000256" key="4">
    <source>
        <dbReference type="ARBA" id="ARBA00022670"/>
    </source>
</evidence>
<dbReference type="InterPro" id="IPR004387">
    <property type="entry name" value="Pept_M50_Zn"/>
</dbReference>
<feature type="transmembrane region" description="Helical" evidence="11">
    <location>
        <begin position="276"/>
        <end position="294"/>
    </location>
</feature>
<feature type="transmembrane region" description="Helical" evidence="11">
    <location>
        <begin position="6"/>
        <end position="24"/>
    </location>
</feature>
<dbReference type="SUPFAM" id="SSF50156">
    <property type="entry name" value="PDZ domain-like"/>
    <property type="match status" value="1"/>
</dbReference>
<dbReference type="AlphaFoldDB" id="A0A0G1HG00"/>
<comment type="cofactor">
    <cofactor evidence="1">
        <name>Zn(2+)</name>
        <dbReference type="ChEBI" id="CHEBI:29105"/>
    </cofactor>
</comment>
<evidence type="ECO:0000256" key="5">
    <source>
        <dbReference type="ARBA" id="ARBA00022692"/>
    </source>
</evidence>
<evidence type="ECO:0000256" key="7">
    <source>
        <dbReference type="ARBA" id="ARBA00022833"/>
    </source>
</evidence>
<dbReference type="Pfam" id="PF02163">
    <property type="entry name" value="Peptidase_M50"/>
    <property type="match status" value="1"/>
</dbReference>
<comment type="subcellular location">
    <subcellularLocation>
        <location evidence="2">Membrane</location>
        <topology evidence="2">Multi-pass membrane protein</topology>
    </subcellularLocation>
</comment>
<gene>
    <name evidence="13" type="ORF">UW36_C0005G0017</name>
</gene>
<keyword evidence="7" id="KW-0862">Zinc</keyword>